<comment type="caution">
    <text evidence="1">The sequence shown here is derived from an EMBL/GenBank/DDBJ whole genome shotgun (WGS) entry which is preliminary data.</text>
</comment>
<dbReference type="Proteomes" id="UP001141327">
    <property type="component" value="Unassembled WGS sequence"/>
</dbReference>
<evidence type="ECO:0008006" key="3">
    <source>
        <dbReference type="Google" id="ProtNLM"/>
    </source>
</evidence>
<dbReference type="SUPFAM" id="SSF52047">
    <property type="entry name" value="RNI-like"/>
    <property type="match status" value="1"/>
</dbReference>
<gene>
    <name evidence="1" type="ORF">PAPYR_1389</name>
</gene>
<proteinExistence type="predicted"/>
<dbReference type="Gene3D" id="3.80.10.10">
    <property type="entry name" value="Ribonuclease Inhibitor"/>
    <property type="match status" value="1"/>
</dbReference>
<organism evidence="1 2">
    <name type="scientific">Paratrimastix pyriformis</name>
    <dbReference type="NCBI Taxonomy" id="342808"/>
    <lineage>
        <taxon>Eukaryota</taxon>
        <taxon>Metamonada</taxon>
        <taxon>Preaxostyla</taxon>
        <taxon>Paratrimastigidae</taxon>
        <taxon>Paratrimastix</taxon>
    </lineage>
</organism>
<reference evidence="1" key="1">
    <citation type="journal article" date="2022" name="bioRxiv">
        <title>Genomics of Preaxostyla Flagellates Illuminates Evolutionary Transitions and the Path Towards Mitochondrial Loss.</title>
        <authorList>
            <person name="Novak L.V.F."/>
            <person name="Treitli S.C."/>
            <person name="Pyrih J."/>
            <person name="Halakuc P."/>
            <person name="Pipaliya S.V."/>
            <person name="Vacek V."/>
            <person name="Brzon O."/>
            <person name="Soukal P."/>
            <person name="Eme L."/>
            <person name="Dacks J.B."/>
            <person name="Karnkowska A."/>
            <person name="Elias M."/>
            <person name="Hampl V."/>
        </authorList>
    </citation>
    <scope>NUCLEOTIDE SEQUENCE</scope>
    <source>
        <strain evidence="1">RCP-MX</strain>
    </source>
</reference>
<evidence type="ECO:0000313" key="2">
    <source>
        <dbReference type="Proteomes" id="UP001141327"/>
    </source>
</evidence>
<dbReference type="EMBL" id="JAPMOS010000004">
    <property type="protein sequence ID" value="KAJ4462203.1"/>
    <property type="molecule type" value="Genomic_DNA"/>
</dbReference>
<evidence type="ECO:0000313" key="1">
    <source>
        <dbReference type="EMBL" id="KAJ4462203.1"/>
    </source>
</evidence>
<keyword evidence="2" id="KW-1185">Reference proteome</keyword>
<sequence length="649" mass="69556">MSNLNELPPELINQIITASRLYSGYFYALMISLCRKTRSVLLGSPAQLVFSDWREPLDIRERATTPLPTADAIAALIGPCHELCELELSQYICFTNPDADRSEWADLAFSDHPNLRSFVCLRTGLPDNAVIRILGHIRASLVTLDLGWSLGATDPQGVLTAAGCCPHLEALTTFLDGSSAPGCYGALWPCAEQLTSLALQESEAEGLLEELLQQCRRLRCLRLMASTNHPTAAVTIPPALGATLEELHCGPRTFVSVLAHPAPFTGRLRKLNLLTGYPWGHADAFVFFLRANRASLEVLHLGNYPVPGTVLEALEAMPRLSELAVQTDPTAWKSQWHNLSRVLARCRRARLAIGSLQGSVPCPLVVQSGSLRSLEVVGGLAGPVTIEAAALERLVFSTPDCQAVCPLVLRTPALQHLAGLAGQFDLTGSEPLPSLAEIEGSAHSPGESRWLGQLPALCPRLRSLLGVSLSWPAPASSSLVAGELLPQITALQATLRDLPPGQPPAPLFQAGPRLGALLLTVWKPCPGPVTVCGAALGRLRLEVPDPVHVIDLTACPALTRLRVSTTAPDDLDIFGEGSPGEPLEEIRLAPRVGALSTLILERPVTRAALEGLLGRRARPPSTLRTKLVVEPQPPGEEGGEEAAPFFELF</sequence>
<accession>A0ABQ8UTN9</accession>
<protein>
    <recommendedName>
        <fullName evidence="3">F-box domain-containing protein</fullName>
    </recommendedName>
</protein>
<dbReference type="InterPro" id="IPR032675">
    <property type="entry name" value="LRR_dom_sf"/>
</dbReference>
<name>A0ABQ8UTN9_9EUKA</name>